<evidence type="ECO:0000256" key="2">
    <source>
        <dbReference type="PIRSR" id="PIRSR015582-2"/>
    </source>
</evidence>
<evidence type="ECO:0000313" key="4">
    <source>
        <dbReference type="Proteomes" id="UP000248326"/>
    </source>
</evidence>
<evidence type="ECO:0000313" key="3">
    <source>
        <dbReference type="EMBL" id="PYE49999.1"/>
    </source>
</evidence>
<proteinExistence type="predicted"/>
<dbReference type="InterPro" id="IPR040186">
    <property type="entry name" value="Citramalyl-CoA_lyase"/>
</dbReference>
<dbReference type="GO" id="GO:0016829">
    <property type="term" value="F:lyase activity"/>
    <property type="evidence" value="ECO:0007669"/>
    <property type="project" value="UniProtKB-KW"/>
</dbReference>
<sequence>MTTASERPLGASLYAPATRDDLVALGTTRYPLLDSLIYCTEDAVREQDVPIALAALREALPHLASMPGPVRFIRARNLDVLEHLLTLDLRGIQGFVLPKIHGGNLSAYMSKLEDRPDLHVMLTLETREALNEHEMVRLRNVIFEHGWHQQVRCLRIGGNDLLSTIGLRRTPGRTLYEGPLQRIVSMLVAVFKPYGFALSSPVYEVFDDLATLAREVQQDLEYGLSGKTIIHPGQLETVHHGYRVTQEELAEAHAILDESAPAVFKMNGRMCEPATHAAWAHEIIERARHFGTLSTTSSEALHF</sequence>
<protein>
    <submittedName>
        <fullName evidence="3">Citrate lyase beta subunit</fullName>
    </submittedName>
</protein>
<accession>A0A318S691</accession>
<dbReference type="EMBL" id="QJSX01000019">
    <property type="protein sequence ID" value="PYE49999.1"/>
    <property type="molecule type" value="Genomic_DNA"/>
</dbReference>
<dbReference type="OrthoDB" id="9786940at2"/>
<dbReference type="InterPro" id="IPR011206">
    <property type="entry name" value="Citrate_lyase_beta/mcl1/mcl2"/>
</dbReference>
<dbReference type="PIRSF" id="PIRSF015582">
    <property type="entry name" value="Cit_lyase_B"/>
    <property type="match status" value="1"/>
</dbReference>
<dbReference type="Gene3D" id="3.20.20.60">
    <property type="entry name" value="Phosphoenolpyruvate-binding domains"/>
    <property type="match status" value="1"/>
</dbReference>
<dbReference type="GO" id="GO:0046872">
    <property type="term" value="F:metal ion binding"/>
    <property type="evidence" value="ECO:0007669"/>
    <property type="project" value="UniProtKB-KW"/>
</dbReference>
<comment type="caution">
    <text evidence="3">The sequence shown here is derived from an EMBL/GenBank/DDBJ whole genome shotgun (WGS) entry which is preliminary data.</text>
</comment>
<dbReference type="PANTHER" id="PTHR11105">
    <property type="entry name" value="CITRATE LYASE SUBUNIT BETA-RELATED"/>
    <property type="match status" value="1"/>
</dbReference>
<dbReference type="SUPFAM" id="SSF51621">
    <property type="entry name" value="Phosphoenolpyruvate/pyruvate domain"/>
    <property type="match status" value="1"/>
</dbReference>
<keyword evidence="3" id="KW-0456">Lyase</keyword>
<dbReference type="Pfam" id="PF15617">
    <property type="entry name" value="C-C_Bond_Lyase"/>
    <property type="match status" value="1"/>
</dbReference>
<organism evidence="3 4">
    <name type="scientific">Deinococcus yavapaiensis KR-236</name>
    <dbReference type="NCBI Taxonomy" id="694435"/>
    <lineage>
        <taxon>Bacteria</taxon>
        <taxon>Thermotogati</taxon>
        <taxon>Deinococcota</taxon>
        <taxon>Deinococci</taxon>
        <taxon>Deinococcales</taxon>
        <taxon>Deinococcaceae</taxon>
        <taxon>Deinococcus</taxon>
    </lineage>
</organism>
<keyword evidence="2" id="KW-0479">Metal-binding</keyword>
<dbReference type="Proteomes" id="UP000248326">
    <property type="component" value="Unassembled WGS sequence"/>
</dbReference>
<feature type="binding site" evidence="2">
    <location>
        <position position="160"/>
    </location>
    <ligand>
        <name>Mg(2+)</name>
        <dbReference type="ChEBI" id="CHEBI:18420"/>
    </ligand>
</feature>
<dbReference type="InterPro" id="IPR039480">
    <property type="entry name" value="C-C_Bond_Lyase-like"/>
</dbReference>
<evidence type="ECO:0000256" key="1">
    <source>
        <dbReference type="ARBA" id="ARBA00022842"/>
    </source>
</evidence>
<dbReference type="InterPro" id="IPR040442">
    <property type="entry name" value="Pyrv_kinase-like_dom_sf"/>
</dbReference>
<name>A0A318S691_9DEIO</name>
<dbReference type="InterPro" id="IPR015813">
    <property type="entry name" value="Pyrv/PenolPyrv_kinase-like_dom"/>
</dbReference>
<dbReference type="PANTHER" id="PTHR11105:SF0">
    <property type="entry name" value="CITRAMALYL-COA LYASE, MITOCHONDRIAL"/>
    <property type="match status" value="1"/>
</dbReference>
<keyword evidence="1 2" id="KW-0460">Magnesium</keyword>
<gene>
    <name evidence="3" type="ORF">DES52_11919</name>
</gene>
<reference evidence="3 4" key="1">
    <citation type="submission" date="2018-06" db="EMBL/GenBank/DDBJ databases">
        <title>Genomic Encyclopedia of Type Strains, Phase IV (KMG-IV): sequencing the most valuable type-strain genomes for metagenomic binning, comparative biology and taxonomic classification.</title>
        <authorList>
            <person name="Goeker M."/>
        </authorList>
    </citation>
    <scope>NUCLEOTIDE SEQUENCE [LARGE SCALE GENOMIC DNA]</scope>
    <source>
        <strain evidence="3 4">DSM 18048</strain>
    </source>
</reference>
<dbReference type="RefSeq" id="WP_110888456.1">
    <property type="nucleotide sequence ID" value="NZ_QJSX01000019.1"/>
</dbReference>
<dbReference type="AlphaFoldDB" id="A0A318S691"/>
<keyword evidence="4" id="KW-1185">Reference proteome</keyword>